<evidence type="ECO:0000256" key="6">
    <source>
        <dbReference type="SAM" id="Phobius"/>
    </source>
</evidence>
<dbReference type="GO" id="GO:0005886">
    <property type="term" value="C:plasma membrane"/>
    <property type="evidence" value="ECO:0007669"/>
    <property type="project" value="UniProtKB-SubCell"/>
</dbReference>
<gene>
    <name evidence="7" type="ORF">DV733_11010</name>
</gene>
<feature type="transmembrane region" description="Helical" evidence="6">
    <location>
        <begin position="304"/>
        <end position="326"/>
    </location>
</feature>
<feature type="transmembrane region" description="Helical" evidence="6">
    <location>
        <begin position="142"/>
        <end position="160"/>
    </location>
</feature>
<feature type="transmembrane region" description="Helical" evidence="6">
    <location>
        <begin position="374"/>
        <end position="396"/>
    </location>
</feature>
<keyword evidence="4 6" id="KW-1133">Transmembrane helix</keyword>
<dbReference type="PANTHER" id="PTHR30250">
    <property type="entry name" value="PST FAMILY PREDICTED COLANIC ACID TRANSPORTER"/>
    <property type="match status" value="1"/>
</dbReference>
<feature type="transmembrane region" description="Helical" evidence="6">
    <location>
        <begin position="109"/>
        <end position="130"/>
    </location>
</feature>
<dbReference type="Proteomes" id="UP000296706">
    <property type="component" value="Chromosome"/>
</dbReference>
<keyword evidence="3 6" id="KW-0812">Transmembrane</keyword>
<accession>A0A4D6HFA3</accession>
<feature type="transmembrane region" description="Helical" evidence="6">
    <location>
        <begin position="278"/>
        <end position="298"/>
    </location>
</feature>
<evidence type="ECO:0000256" key="1">
    <source>
        <dbReference type="ARBA" id="ARBA00004651"/>
    </source>
</evidence>
<dbReference type="EMBL" id="CP031310">
    <property type="protein sequence ID" value="QCC51732.1"/>
    <property type="molecule type" value="Genomic_DNA"/>
</dbReference>
<feature type="transmembrane region" description="Helical" evidence="6">
    <location>
        <begin position="41"/>
        <end position="63"/>
    </location>
</feature>
<feature type="transmembrane region" description="Helical" evidence="6">
    <location>
        <begin position="75"/>
        <end position="97"/>
    </location>
</feature>
<keyword evidence="2" id="KW-1003">Cell membrane</keyword>
<evidence type="ECO:0000256" key="3">
    <source>
        <dbReference type="ARBA" id="ARBA00022692"/>
    </source>
</evidence>
<feature type="transmembrane region" description="Helical" evidence="6">
    <location>
        <begin position="347"/>
        <end position="368"/>
    </location>
</feature>
<feature type="transmembrane region" description="Helical" evidence="6">
    <location>
        <begin position="437"/>
        <end position="455"/>
    </location>
</feature>
<keyword evidence="5 6" id="KW-0472">Membrane</keyword>
<dbReference type="OrthoDB" id="112053at2157"/>
<dbReference type="Pfam" id="PF13440">
    <property type="entry name" value="Polysacc_synt_3"/>
    <property type="match status" value="1"/>
</dbReference>
<evidence type="ECO:0000256" key="5">
    <source>
        <dbReference type="ARBA" id="ARBA00023136"/>
    </source>
</evidence>
<evidence type="ECO:0000256" key="4">
    <source>
        <dbReference type="ARBA" id="ARBA00022989"/>
    </source>
</evidence>
<dbReference type="InterPro" id="IPR050833">
    <property type="entry name" value="Poly_Biosynth_Transport"/>
</dbReference>
<dbReference type="KEGG" id="hsn:DV733_11010"/>
<dbReference type="GeneID" id="39848400"/>
<dbReference type="RefSeq" id="WP_049994654.1">
    <property type="nucleotide sequence ID" value="NZ_CP031310.1"/>
</dbReference>
<dbReference type="CDD" id="cd13128">
    <property type="entry name" value="MATE_Wzx_like"/>
    <property type="match status" value="1"/>
</dbReference>
<organism evidence="7 8">
    <name type="scientific">Halapricum salinum</name>
    <dbReference type="NCBI Taxonomy" id="1457250"/>
    <lineage>
        <taxon>Archaea</taxon>
        <taxon>Methanobacteriati</taxon>
        <taxon>Methanobacteriota</taxon>
        <taxon>Stenosarchaea group</taxon>
        <taxon>Halobacteria</taxon>
        <taxon>Halobacteriales</taxon>
        <taxon>Haloarculaceae</taxon>
        <taxon>Halapricum</taxon>
    </lineage>
</organism>
<dbReference type="AlphaFoldDB" id="A0A4D6HFA3"/>
<evidence type="ECO:0000313" key="8">
    <source>
        <dbReference type="Proteomes" id="UP000296706"/>
    </source>
</evidence>
<feature type="transmembrane region" description="Helical" evidence="6">
    <location>
        <begin position="408"/>
        <end position="431"/>
    </location>
</feature>
<protein>
    <submittedName>
        <fullName evidence="7">Flippase</fullName>
    </submittedName>
</protein>
<evidence type="ECO:0000313" key="7">
    <source>
        <dbReference type="EMBL" id="QCC51732.1"/>
    </source>
</evidence>
<feature type="transmembrane region" description="Helical" evidence="6">
    <location>
        <begin position="166"/>
        <end position="184"/>
    </location>
</feature>
<dbReference type="STRING" id="1457250.GCA_000755225_00689"/>
<proteinExistence type="predicted"/>
<sequence>MELIKSSTKLFVARFSNAVLTFVGLAYFAQRIPQSALGTFFLYQSILQLLSIPASFGQGGALVKRLSEDINREQFFGTSIALMIIATTLTGILVFIASPVVNWYFKTDLVLWLILGIVVVRLNRLGIGVLKGELRVGSTADILFFQKLVWVVGGALLIYRGFAVRALVISFILGNLVAAGLAFYRMSTRIGRPTLYHARSLIQYWKWSSVSFVDGYLYNWADITILGYFVGPAVVAAYEIAWRIGSLAMIFTESIETALLPEISNLNMQKETDKIRGHISDGIFLSFFLVFPITAGAFSVGEDILTIIFGQEYVIAAIPLLILLLGKQIEVIDRIYKNVLSGIDKPRYRAIAALTSGVGNVVLNIALIPLYGAVGAAVATSVAFTISTIIIVYYLNVEMELVFPSAQVLTIGVSATVMGVAVFALSSVIGINSVYDLAFIIVSGAVVYGVQCALFQTSRKPLIRFARTVLPVTRSRA</sequence>
<reference evidence="7 8" key="1">
    <citation type="journal article" date="2019" name="Nat. Commun.">
        <title>A new type of DNA phosphorothioation-based antiviral system in archaea.</title>
        <authorList>
            <person name="Xiong L."/>
            <person name="Liu S."/>
            <person name="Chen S."/>
            <person name="Xiao Y."/>
            <person name="Zhu B."/>
            <person name="Gao Y."/>
            <person name="Zhang Y."/>
            <person name="Chen B."/>
            <person name="Luo J."/>
            <person name="Deng Z."/>
            <person name="Chen X."/>
            <person name="Wang L."/>
            <person name="Chen S."/>
        </authorList>
    </citation>
    <scope>NUCLEOTIDE SEQUENCE [LARGE SCALE GENOMIC DNA]</scope>
    <source>
        <strain evidence="7 8">CBA1105</strain>
    </source>
</reference>
<evidence type="ECO:0000256" key="2">
    <source>
        <dbReference type="ARBA" id="ARBA00022475"/>
    </source>
</evidence>
<name>A0A4D6HFA3_9EURY</name>
<dbReference type="PANTHER" id="PTHR30250:SF11">
    <property type="entry name" value="O-ANTIGEN TRANSPORTER-RELATED"/>
    <property type="match status" value="1"/>
</dbReference>
<comment type="subcellular location">
    <subcellularLocation>
        <location evidence="1">Cell membrane</location>
        <topology evidence="1">Multi-pass membrane protein</topology>
    </subcellularLocation>
</comment>
<feature type="transmembrane region" description="Helical" evidence="6">
    <location>
        <begin position="12"/>
        <end position="29"/>
    </location>
</feature>
<keyword evidence="8" id="KW-1185">Reference proteome</keyword>